<accession>A0A645CHJ5</accession>
<organism evidence="1">
    <name type="scientific">bioreactor metagenome</name>
    <dbReference type="NCBI Taxonomy" id="1076179"/>
    <lineage>
        <taxon>unclassified sequences</taxon>
        <taxon>metagenomes</taxon>
        <taxon>ecological metagenomes</taxon>
    </lineage>
</organism>
<gene>
    <name evidence="1" type="ORF">SDC9_123404</name>
</gene>
<dbReference type="EMBL" id="VSSQ01027261">
    <property type="protein sequence ID" value="MPM76406.1"/>
    <property type="molecule type" value="Genomic_DNA"/>
</dbReference>
<comment type="caution">
    <text evidence="1">The sequence shown here is derived from an EMBL/GenBank/DDBJ whole genome shotgun (WGS) entry which is preliminary data.</text>
</comment>
<dbReference type="AlphaFoldDB" id="A0A645CHJ5"/>
<reference evidence="1" key="1">
    <citation type="submission" date="2019-08" db="EMBL/GenBank/DDBJ databases">
        <authorList>
            <person name="Kucharzyk K."/>
            <person name="Murdoch R.W."/>
            <person name="Higgins S."/>
            <person name="Loffler F."/>
        </authorList>
    </citation>
    <scope>NUCLEOTIDE SEQUENCE</scope>
</reference>
<evidence type="ECO:0000313" key="1">
    <source>
        <dbReference type="EMBL" id="MPM76406.1"/>
    </source>
</evidence>
<sequence length="67" mass="7430">MWPELLAQQVEVALDHCGRVADLVGDASRQLTDCSELLAHHQLPLRRTQLGIGRGQIARALLHLPIK</sequence>
<name>A0A645CHJ5_9ZZZZ</name>
<proteinExistence type="predicted"/>
<protein>
    <submittedName>
        <fullName evidence="1">Uncharacterized protein</fullName>
    </submittedName>
</protein>